<evidence type="ECO:0000313" key="2">
    <source>
        <dbReference type="Proteomes" id="UP001155079"/>
    </source>
</evidence>
<dbReference type="InterPro" id="IPR052922">
    <property type="entry name" value="Cytidylate_Kinase-2"/>
</dbReference>
<dbReference type="InterPro" id="IPR027417">
    <property type="entry name" value="P-loop_NTPase"/>
</dbReference>
<sequence>MPARYIDVETAARLLPGCKRLLVLGCSGSGKNTLSRKLGERLDLPHISMDREVFWLLGWQQRPRDEMLERITEIVARPRWIMDGTNPRTLPVRLPRTDLVIWMRPPRLVSLYGVLSRGIRYRGRSRPEMADGCPERVTLEFLRYVWNFEQHSAPQVDAQLAAFSWEIPVLTLRSHADAARLLAGLGNDR</sequence>
<comment type="caution">
    <text evidence="1">The sequence shown here is derived from an EMBL/GenBank/DDBJ whole genome shotgun (WGS) entry which is preliminary data.</text>
</comment>
<reference evidence="1 2" key="1">
    <citation type="submission" date="2022-06" db="EMBL/GenBank/DDBJ databases">
        <authorList>
            <person name="Sun Q."/>
        </authorList>
    </citation>
    <scope>NUCLEOTIDE SEQUENCE [LARGE SCALE GENOMIC DNA]</scope>
    <source>
        <strain evidence="1 2">S153</strain>
    </source>
</reference>
<organism evidence="1 2">
    <name type="scientific">Ciceribacter sichuanensis</name>
    <dbReference type="NCBI Taxonomy" id="2949647"/>
    <lineage>
        <taxon>Bacteria</taxon>
        <taxon>Pseudomonadati</taxon>
        <taxon>Pseudomonadota</taxon>
        <taxon>Alphaproteobacteria</taxon>
        <taxon>Hyphomicrobiales</taxon>
        <taxon>Rhizobiaceae</taxon>
        <taxon>Ciceribacter</taxon>
    </lineage>
</organism>
<protein>
    <submittedName>
        <fullName evidence="1">AAA family ATPase</fullName>
    </submittedName>
</protein>
<dbReference type="PANTHER" id="PTHR37816">
    <property type="entry name" value="YALI0E33011P"/>
    <property type="match status" value="1"/>
</dbReference>
<dbReference type="EMBL" id="JAMQAY010000001">
    <property type="protein sequence ID" value="MCM2399625.1"/>
    <property type="molecule type" value="Genomic_DNA"/>
</dbReference>
<evidence type="ECO:0000313" key="1">
    <source>
        <dbReference type="EMBL" id="MCM2399625.1"/>
    </source>
</evidence>
<dbReference type="Proteomes" id="UP001155079">
    <property type="component" value="Unassembled WGS sequence"/>
</dbReference>
<name>A0ABT0V4U2_9HYPH</name>
<dbReference type="RefSeq" id="WP_250943520.1">
    <property type="nucleotide sequence ID" value="NZ_JAMQAY010000001.1"/>
</dbReference>
<proteinExistence type="predicted"/>
<accession>A0ABT0V4U2</accession>
<gene>
    <name evidence="1" type="ORF">NBH20_00505</name>
</gene>
<keyword evidence="2" id="KW-1185">Reference proteome</keyword>
<dbReference type="Gene3D" id="3.40.50.300">
    <property type="entry name" value="P-loop containing nucleotide triphosphate hydrolases"/>
    <property type="match status" value="1"/>
</dbReference>
<dbReference type="PANTHER" id="PTHR37816:SF3">
    <property type="entry name" value="MODULATES DNA TOPOLOGY"/>
    <property type="match status" value="1"/>
</dbReference>
<dbReference type="SUPFAM" id="SSF52540">
    <property type="entry name" value="P-loop containing nucleoside triphosphate hydrolases"/>
    <property type="match status" value="1"/>
</dbReference>